<sequence length="52" mass="6001">MTRKPLRLSGAWTPTLSHGETVAWRTFYNREPPVGHNEIRSKRVAPYLLPDP</sequence>
<keyword evidence="2" id="KW-1185">Reference proteome</keyword>
<reference evidence="1 2" key="1">
    <citation type="submission" date="2019-10" db="EMBL/GenBank/DDBJ databases">
        <title>Whole genome shotgun sequence of Acrocarpospora corrugata NBRC 13972.</title>
        <authorList>
            <person name="Ichikawa N."/>
            <person name="Kimura A."/>
            <person name="Kitahashi Y."/>
            <person name="Komaki H."/>
            <person name="Oguchi A."/>
        </authorList>
    </citation>
    <scope>NUCLEOTIDE SEQUENCE [LARGE SCALE GENOMIC DNA]</scope>
    <source>
        <strain evidence="1 2">NBRC 13972</strain>
    </source>
</reference>
<comment type="caution">
    <text evidence="1">The sequence shown here is derived from an EMBL/GenBank/DDBJ whole genome shotgun (WGS) entry which is preliminary data.</text>
</comment>
<dbReference type="EMBL" id="BLAD01000029">
    <property type="protein sequence ID" value="GER97951.1"/>
    <property type="molecule type" value="Genomic_DNA"/>
</dbReference>
<evidence type="ECO:0000313" key="1">
    <source>
        <dbReference type="EMBL" id="GER97951.1"/>
    </source>
</evidence>
<name>A0A5M3VQT5_9ACTN</name>
<gene>
    <name evidence="1" type="ORF">Acor_00130</name>
</gene>
<dbReference type="AlphaFoldDB" id="A0A5M3VQT5"/>
<organism evidence="1 2">
    <name type="scientific">Acrocarpospora corrugata</name>
    <dbReference type="NCBI Taxonomy" id="35763"/>
    <lineage>
        <taxon>Bacteria</taxon>
        <taxon>Bacillati</taxon>
        <taxon>Actinomycetota</taxon>
        <taxon>Actinomycetes</taxon>
        <taxon>Streptosporangiales</taxon>
        <taxon>Streptosporangiaceae</taxon>
        <taxon>Acrocarpospora</taxon>
    </lineage>
</organism>
<protein>
    <submittedName>
        <fullName evidence="1">Uncharacterized protein</fullName>
    </submittedName>
</protein>
<proteinExistence type="predicted"/>
<dbReference type="Proteomes" id="UP000334990">
    <property type="component" value="Unassembled WGS sequence"/>
</dbReference>
<evidence type="ECO:0000313" key="2">
    <source>
        <dbReference type="Proteomes" id="UP000334990"/>
    </source>
</evidence>
<accession>A0A5M3VQT5</accession>